<feature type="transmembrane region" description="Helical" evidence="7">
    <location>
        <begin position="143"/>
        <end position="167"/>
    </location>
</feature>
<dbReference type="PANTHER" id="PTHR19139:SF199">
    <property type="entry name" value="MIP17260P"/>
    <property type="match status" value="1"/>
</dbReference>
<feature type="transmembrane region" description="Helical" evidence="7">
    <location>
        <begin position="224"/>
        <end position="246"/>
    </location>
</feature>
<evidence type="ECO:0000256" key="2">
    <source>
        <dbReference type="ARBA" id="ARBA00006175"/>
    </source>
</evidence>
<evidence type="ECO:0000313" key="8">
    <source>
        <dbReference type="EMBL" id="THD28368.1"/>
    </source>
</evidence>
<dbReference type="InterPro" id="IPR034294">
    <property type="entry name" value="Aquaporin_transptr"/>
</dbReference>
<dbReference type="PANTHER" id="PTHR19139">
    <property type="entry name" value="AQUAPORIN TRANSPORTER"/>
    <property type="match status" value="1"/>
</dbReference>
<feature type="transmembrane region" description="Helical" evidence="7">
    <location>
        <begin position="179"/>
        <end position="204"/>
    </location>
</feature>
<name>A0A4E0RXV6_FASHE</name>
<evidence type="ECO:0000313" key="9">
    <source>
        <dbReference type="Proteomes" id="UP000230066"/>
    </source>
</evidence>
<keyword evidence="5 7" id="KW-0472">Membrane</keyword>
<reference evidence="8" key="1">
    <citation type="submission" date="2019-03" db="EMBL/GenBank/DDBJ databases">
        <title>Improved annotation for the trematode Fasciola hepatica.</title>
        <authorList>
            <person name="Choi Y.-J."/>
            <person name="Martin J."/>
            <person name="Mitreva M."/>
        </authorList>
    </citation>
    <scope>NUCLEOTIDE SEQUENCE [LARGE SCALE GENOMIC DNA]</scope>
</reference>
<dbReference type="PRINTS" id="PR00783">
    <property type="entry name" value="MINTRINSICP"/>
</dbReference>
<keyword evidence="9" id="KW-1185">Reference proteome</keyword>
<dbReference type="SUPFAM" id="SSF81338">
    <property type="entry name" value="Aquaporin-like"/>
    <property type="match status" value="1"/>
</dbReference>
<sequence>MSVGSLNFDVDQLSPNEIPQCRTNHFTTLGRIFVAELLGTGALCFVSTLYPLSVNSTVPPPIVVAMTFVWITWVFGPISGAQINPSVTIMLFFTRRLSAIHMIIYLVAQFLGAPLGTLTAILLTPENTKTGVTMSMTKRGLGITVGQAIGLETIATGMLVMTVMSLCDEFRDEQWTRGNVTLFPINFGPIMGLFATVLGPLTGASMNPARSFGPALVNNDFTDIWIYFVGPLTGALLGTLLFEMVLTNGASIPRLRAWFTSRDFDRLRNYKIEAQFK</sequence>
<protein>
    <submittedName>
        <fullName evidence="8">Aquaporin 3</fullName>
    </submittedName>
</protein>
<evidence type="ECO:0000256" key="3">
    <source>
        <dbReference type="ARBA" id="ARBA00022692"/>
    </source>
</evidence>
<dbReference type="InterPro" id="IPR000425">
    <property type="entry name" value="MIP"/>
</dbReference>
<evidence type="ECO:0000256" key="1">
    <source>
        <dbReference type="ARBA" id="ARBA00004141"/>
    </source>
</evidence>
<evidence type="ECO:0000256" key="5">
    <source>
        <dbReference type="ARBA" id="ARBA00023136"/>
    </source>
</evidence>
<organism evidence="8 9">
    <name type="scientific">Fasciola hepatica</name>
    <name type="common">Liver fluke</name>
    <dbReference type="NCBI Taxonomy" id="6192"/>
    <lineage>
        <taxon>Eukaryota</taxon>
        <taxon>Metazoa</taxon>
        <taxon>Spiralia</taxon>
        <taxon>Lophotrochozoa</taxon>
        <taxon>Platyhelminthes</taxon>
        <taxon>Trematoda</taxon>
        <taxon>Digenea</taxon>
        <taxon>Plagiorchiida</taxon>
        <taxon>Echinostomata</taxon>
        <taxon>Echinostomatoidea</taxon>
        <taxon>Fasciolidae</taxon>
        <taxon>Fasciola</taxon>
    </lineage>
</organism>
<feature type="transmembrane region" description="Helical" evidence="7">
    <location>
        <begin position="62"/>
        <end position="81"/>
    </location>
</feature>
<accession>A0A4E0RXV6</accession>
<evidence type="ECO:0000256" key="4">
    <source>
        <dbReference type="ARBA" id="ARBA00022989"/>
    </source>
</evidence>
<dbReference type="GO" id="GO:0005886">
    <property type="term" value="C:plasma membrane"/>
    <property type="evidence" value="ECO:0007669"/>
    <property type="project" value="TreeGrafter"/>
</dbReference>
<keyword evidence="3 6" id="KW-0812">Transmembrane</keyword>
<dbReference type="Proteomes" id="UP000230066">
    <property type="component" value="Unassembled WGS sequence"/>
</dbReference>
<dbReference type="InterPro" id="IPR023271">
    <property type="entry name" value="Aquaporin-like"/>
</dbReference>
<evidence type="ECO:0000256" key="7">
    <source>
        <dbReference type="SAM" id="Phobius"/>
    </source>
</evidence>
<comment type="subcellular location">
    <subcellularLocation>
        <location evidence="1">Membrane</location>
        <topology evidence="1">Multi-pass membrane protein</topology>
    </subcellularLocation>
</comment>
<comment type="similarity">
    <text evidence="2 6">Belongs to the MIP/aquaporin (TC 1.A.8) family.</text>
</comment>
<proteinExistence type="inferred from homology"/>
<dbReference type="GO" id="GO:0015250">
    <property type="term" value="F:water channel activity"/>
    <property type="evidence" value="ECO:0007669"/>
    <property type="project" value="TreeGrafter"/>
</dbReference>
<dbReference type="EMBL" id="JXXN02000169">
    <property type="protein sequence ID" value="THD28368.1"/>
    <property type="molecule type" value="Genomic_DNA"/>
</dbReference>
<dbReference type="Pfam" id="PF00230">
    <property type="entry name" value="MIP"/>
    <property type="match status" value="1"/>
</dbReference>
<evidence type="ECO:0000256" key="6">
    <source>
        <dbReference type="RuleBase" id="RU000477"/>
    </source>
</evidence>
<keyword evidence="6" id="KW-0813">Transport</keyword>
<feature type="transmembrane region" description="Helical" evidence="7">
    <location>
        <begin position="102"/>
        <end position="123"/>
    </location>
</feature>
<gene>
    <name evidence="8" type="ORF">D915_000856</name>
</gene>
<keyword evidence="4 7" id="KW-1133">Transmembrane helix</keyword>
<dbReference type="Gene3D" id="1.20.1080.10">
    <property type="entry name" value="Glycerol uptake facilitator protein"/>
    <property type="match status" value="1"/>
</dbReference>
<feature type="transmembrane region" description="Helical" evidence="7">
    <location>
        <begin position="32"/>
        <end position="50"/>
    </location>
</feature>
<dbReference type="AlphaFoldDB" id="A0A4E0RXV6"/>
<comment type="caution">
    <text evidence="8">The sequence shown here is derived from an EMBL/GenBank/DDBJ whole genome shotgun (WGS) entry which is preliminary data.</text>
</comment>